<dbReference type="AlphaFoldDB" id="A0A7G1Q8E4"/>
<dbReference type="SUPFAM" id="SSF52151">
    <property type="entry name" value="FabD/lysophospholipase-like"/>
    <property type="match status" value="1"/>
</dbReference>
<reference evidence="1 2" key="1">
    <citation type="submission" date="2020-03" db="EMBL/GenBank/DDBJ databases">
        <authorList>
            <person name="Picone N."/>
        </authorList>
    </citation>
    <scope>NUCLEOTIDE SEQUENCE [LARGE SCALE GENOMIC DNA]</scope>
    <source>
        <strain evidence="1">NSCAC1</strain>
    </source>
</reference>
<evidence type="ECO:0000313" key="2">
    <source>
        <dbReference type="Proteomes" id="UP000516072"/>
    </source>
</evidence>
<gene>
    <name evidence="1" type="ORF">NSCAC_0429</name>
</gene>
<dbReference type="EMBL" id="LR778175">
    <property type="protein sequence ID" value="CAB1274959.1"/>
    <property type="molecule type" value="Genomic_DNA"/>
</dbReference>
<dbReference type="RefSeq" id="WP_197744785.1">
    <property type="nucleotide sequence ID" value="NZ_LR778175.1"/>
</dbReference>
<sequence>MIPNGKTIGLSLSDGGYRATLFGFGSLWQLNGAGLFGYLDHITNVSSSSILLSVLASRWR</sequence>
<dbReference type="KEGG" id="ntg:NSCAC_0429"/>
<keyword evidence="2" id="KW-1185">Reference proteome</keyword>
<protein>
    <submittedName>
        <fullName evidence="1">Uncharacterized protein</fullName>
    </submittedName>
</protein>
<dbReference type="Proteomes" id="UP000516072">
    <property type="component" value="Chromosome"/>
</dbReference>
<evidence type="ECO:0000313" key="1">
    <source>
        <dbReference type="EMBL" id="CAB1274959.1"/>
    </source>
</evidence>
<dbReference type="InterPro" id="IPR016035">
    <property type="entry name" value="Acyl_Trfase/lysoPLipase"/>
</dbReference>
<accession>A0A7G1Q8E4</accession>
<proteinExistence type="predicted"/>
<organism evidence="1 2">
    <name type="scientific">Candidatus Nitrosacidococcus tergens</name>
    <dbReference type="NCBI Taxonomy" id="553981"/>
    <lineage>
        <taxon>Bacteria</taxon>
        <taxon>Pseudomonadati</taxon>
        <taxon>Pseudomonadota</taxon>
        <taxon>Gammaproteobacteria</taxon>
        <taxon>Chromatiales</taxon>
        <taxon>Chromatiaceae</taxon>
        <taxon>Candidatus Nitrosacidococcus</taxon>
    </lineage>
</organism>
<name>A0A7G1Q8E4_9GAMM</name>
<dbReference type="Gene3D" id="3.40.1090.10">
    <property type="entry name" value="Cytosolic phospholipase A2 catalytic domain"/>
    <property type="match status" value="1"/>
</dbReference>